<dbReference type="GO" id="GO:0003887">
    <property type="term" value="F:DNA-directed DNA polymerase activity"/>
    <property type="evidence" value="ECO:0007669"/>
    <property type="project" value="UniProtKB-KW"/>
</dbReference>
<evidence type="ECO:0000313" key="11">
    <source>
        <dbReference type="EMBL" id="GAL90766.1"/>
    </source>
</evidence>
<feature type="domain" description="DNA polymerase III delta N-terminal" evidence="9">
    <location>
        <begin position="20"/>
        <end position="135"/>
    </location>
</feature>
<dbReference type="InterPro" id="IPR048466">
    <property type="entry name" value="DNA_pol3_delta-like_C"/>
</dbReference>
<dbReference type="PANTHER" id="PTHR34388">
    <property type="entry name" value="DNA POLYMERASE III SUBUNIT DELTA"/>
    <property type="match status" value="1"/>
</dbReference>
<evidence type="ECO:0000256" key="5">
    <source>
        <dbReference type="ARBA" id="ARBA00022705"/>
    </source>
</evidence>
<evidence type="ECO:0000313" key="12">
    <source>
        <dbReference type="Proteomes" id="UP000030184"/>
    </source>
</evidence>
<dbReference type="GO" id="GO:0003677">
    <property type="term" value="F:DNA binding"/>
    <property type="evidence" value="ECO:0007669"/>
    <property type="project" value="InterPro"/>
</dbReference>
<dbReference type="InterPro" id="IPR005790">
    <property type="entry name" value="DNA_polIII_delta"/>
</dbReference>
<dbReference type="Gene3D" id="3.40.50.300">
    <property type="entry name" value="P-loop containing nucleotide triphosphate hydrolases"/>
    <property type="match status" value="1"/>
</dbReference>
<evidence type="ECO:0000256" key="8">
    <source>
        <dbReference type="ARBA" id="ARBA00049244"/>
    </source>
</evidence>
<dbReference type="PANTHER" id="PTHR34388:SF1">
    <property type="entry name" value="DNA POLYMERASE III SUBUNIT DELTA"/>
    <property type="match status" value="1"/>
</dbReference>
<evidence type="ECO:0000256" key="7">
    <source>
        <dbReference type="ARBA" id="ARBA00034754"/>
    </source>
</evidence>
<protein>
    <recommendedName>
        <fullName evidence="2">DNA polymerase III subunit delta</fullName>
        <ecNumber evidence="1">2.7.7.7</ecNumber>
    </recommendedName>
</protein>
<dbReference type="EMBL" id="BBNY01000076">
    <property type="protein sequence ID" value="GAL90766.1"/>
    <property type="molecule type" value="Genomic_DNA"/>
</dbReference>
<evidence type="ECO:0000256" key="1">
    <source>
        <dbReference type="ARBA" id="ARBA00012417"/>
    </source>
</evidence>
<keyword evidence="6" id="KW-0239">DNA-directed DNA polymerase</keyword>
<dbReference type="AlphaFoldDB" id="A0A098LV41"/>
<dbReference type="Pfam" id="PF21694">
    <property type="entry name" value="DNA_pol3_delta_C"/>
    <property type="match status" value="1"/>
</dbReference>
<comment type="catalytic activity">
    <reaction evidence="8">
        <text>DNA(n) + a 2'-deoxyribonucleoside 5'-triphosphate = DNA(n+1) + diphosphate</text>
        <dbReference type="Rhea" id="RHEA:22508"/>
        <dbReference type="Rhea" id="RHEA-COMP:17339"/>
        <dbReference type="Rhea" id="RHEA-COMP:17340"/>
        <dbReference type="ChEBI" id="CHEBI:33019"/>
        <dbReference type="ChEBI" id="CHEBI:61560"/>
        <dbReference type="ChEBI" id="CHEBI:173112"/>
        <dbReference type="EC" id="2.7.7.7"/>
    </reaction>
</comment>
<dbReference type="RefSeq" id="WP_045372607.1">
    <property type="nucleotide sequence ID" value="NZ_BBNY01000076.1"/>
</dbReference>
<comment type="caution">
    <text evidence="11">The sequence shown here is derived from an EMBL/GenBank/DDBJ whole genome shotgun (WGS) entry which is preliminary data.</text>
</comment>
<dbReference type="Proteomes" id="UP000030184">
    <property type="component" value="Unassembled WGS sequence"/>
</dbReference>
<gene>
    <name evidence="11" type="ORF">JCM19538_531</name>
</gene>
<dbReference type="OrthoDB" id="1172326at2"/>
<dbReference type="SUPFAM" id="SSF48019">
    <property type="entry name" value="post-AAA+ oligomerization domain-like"/>
    <property type="match status" value="1"/>
</dbReference>
<dbReference type="SUPFAM" id="SSF52540">
    <property type="entry name" value="P-loop containing nucleoside triphosphate hydrolases"/>
    <property type="match status" value="1"/>
</dbReference>
<dbReference type="GO" id="GO:0009360">
    <property type="term" value="C:DNA polymerase III complex"/>
    <property type="evidence" value="ECO:0007669"/>
    <property type="project" value="InterPro"/>
</dbReference>
<evidence type="ECO:0000256" key="2">
    <source>
        <dbReference type="ARBA" id="ARBA00017703"/>
    </source>
</evidence>
<dbReference type="GO" id="GO:0006261">
    <property type="term" value="P:DNA-templated DNA replication"/>
    <property type="evidence" value="ECO:0007669"/>
    <property type="project" value="TreeGrafter"/>
</dbReference>
<keyword evidence="5" id="KW-0235">DNA replication</keyword>
<accession>A0A098LV41</accession>
<reference evidence="12" key="1">
    <citation type="journal article" date="2014" name="Genome Announc.">
        <title>Draft Genome Sequence of Marine Flavobacterium Jejuia pallidilutea Strain 11shimoA1 and Pigmentation Mutants.</title>
        <authorList>
            <person name="Takatani N."/>
            <person name="Nakanishi M."/>
            <person name="Meirelles P."/>
            <person name="Mino S."/>
            <person name="Suda W."/>
            <person name="Oshima K."/>
            <person name="Hattori M."/>
            <person name="Ohkuma M."/>
            <person name="Hosokawa M."/>
            <person name="Miyashita K."/>
            <person name="Thompson F.L."/>
            <person name="Niwa A."/>
            <person name="Sawabe T."/>
            <person name="Sawabe T."/>
        </authorList>
    </citation>
    <scope>NUCLEOTIDE SEQUENCE [LARGE SCALE GENOMIC DNA]</scope>
    <source>
        <strain evidence="12">JCM 19538</strain>
    </source>
</reference>
<keyword evidence="4 11" id="KW-0548">Nucleotidyltransferase</keyword>
<dbReference type="Pfam" id="PF06144">
    <property type="entry name" value="DNA_pol3_delta"/>
    <property type="match status" value="1"/>
</dbReference>
<dbReference type="Gene3D" id="1.20.272.10">
    <property type="match status" value="1"/>
</dbReference>
<name>A0A098LV41_9FLAO</name>
<organism evidence="11 12">
    <name type="scientific">Jejuia pallidilutea</name>
    <dbReference type="NCBI Taxonomy" id="504487"/>
    <lineage>
        <taxon>Bacteria</taxon>
        <taxon>Pseudomonadati</taxon>
        <taxon>Bacteroidota</taxon>
        <taxon>Flavobacteriia</taxon>
        <taxon>Flavobacteriales</taxon>
        <taxon>Flavobacteriaceae</taxon>
        <taxon>Jejuia</taxon>
    </lineage>
</organism>
<comment type="similarity">
    <text evidence="7">Belongs to the DNA polymerase HolA subunit family.</text>
</comment>
<dbReference type="NCBIfam" id="TIGR01128">
    <property type="entry name" value="holA"/>
    <property type="match status" value="1"/>
</dbReference>
<evidence type="ECO:0000259" key="9">
    <source>
        <dbReference type="Pfam" id="PF06144"/>
    </source>
</evidence>
<evidence type="ECO:0000259" key="10">
    <source>
        <dbReference type="Pfam" id="PF21694"/>
    </source>
</evidence>
<dbReference type="InterPro" id="IPR027417">
    <property type="entry name" value="P-loop_NTPase"/>
</dbReference>
<evidence type="ECO:0000256" key="3">
    <source>
        <dbReference type="ARBA" id="ARBA00022679"/>
    </source>
</evidence>
<dbReference type="InterPro" id="IPR010372">
    <property type="entry name" value="DNA_pol3_delta_N"/>
</dbReference>
<keyword evidence="3 11" id="KW-0808">Transferase</keyword>
<evidence type="ECO:0000256" key="4">
    <source>
        <dbReference type="ARBA" id="ARBA00022695"/>
    </source>
</evidence>
<feature type="domain" description="DNA polymerase III delta subunit-like C-terminal" evidence="10">
    <location>
        <begin position="211"/>
        <end position="313"/>
    </location>
</feature>
<proteinExistence type="inferred from homology"/>
<sequence>MDEVKQLVTDIKQKKLKPIYFLMGEEPYYIDKISNFIEDTVLSEEERGFNQMVLYGRDITIDDIVSNAKRYPMMAEYQVVIVKEAQDLSRTIEKLAVYADHPQPTTILVVNYKYKKIDKRKALYKALKNNGVVYESKKLYENQVADWIRRVLSPKGYTITPKAAQMLVEFLGTDLSKINNELEKLQIILPSESQITPEIIEENIGISKDYNNFELRKAIGEKNAVKAYKIVNYFAENPKDNPMVVTVSLLFNFFSQLLHFHGLKDKSPRSVASALRINPYFVNEYVAAARNYPMRKVSAIVSTLRSFDVKSKGVGANAVPQGDLLKELLVRILN</sequence>
<evidence type="ECO:0000256" key="6">
    <source>
        <dbReference type="ARBA" id="ARBA00022932"/>
    </source>
</evidence>
<keyword evidence="12" id="KW-1185">Reference proteome</keyword>
<dbReference type="InterPro" id="IPR008921">
    <property type="entry name" value="DNA_pol3_clamp-load_cplx_C"/>
</dbReference>
<dbReference type="Gene3D" id="1.10.8.60">
    <property type="match status" value="1"/>
</dbReference>
<dbReference type="EC" id="2.7.7.7" evidence="1"/>